<gene>
    <name evidence="1" type="ORF">HNQ77_000815</name>
</gene>
<dbReference type="SUPFAM" id="SSF88713">
    <property type="entry name" value="Glycoside hydrolase/deacetylase"/>
    <property type="match status" value="1"/>
</dbReference>
<organism evidence="1 2">
    <name type="scientific">Silvibacterium bohemicum</name>
    <dbReference type="NCBI Taxonomy" id="1577686"/>
    <lineage>
        <taxon>Bacteria</taxon>
        <taxon>Pseudomonadati</taxon>
        <taxon>Acidobacteriota</taxon>
        <taxon>Terriglobia</taxon>
        <taxon>Terriglobales</taxon>
        <taxon>Acidobacteriaceae</taxon>
        <taxon>Silvibacterium</taxon>
    </lineage>
</organism>
<comment type="caution">
    <text evidence="1">The sequence shown here is derived from an EMBL/GenBank/DDBJ whole genome shotgun (WGS) entry which is preliminary data.</text>
</comment>
<protein>
    <recommendedName>
        <fullName evidence="3">NodB homology domain-containing protein</fullName>
    </recommendedName>
</protein>
<dbReference type="AlphaFoldDB" id="A0A841JV43"/>
<name>A0A841JV43_9BACT</name>
<dbReference type="EMBL" id="JACHEK010000002">
    <property type="protein sequence ID" value="MBB6142871.1"/>
    <property type="molecule type" value="Genomic_DNA"/>
</dbReference>
<reference evidence="1 2" key="1">
    <citation type="submission" date="2020-08" db="EMBL/GenBank/DDBJ databases">
        <title>Genomic Encyclopedia of Type Strains, Phase IV (KMG-IV): sequencing the most valuable type-strain genomes for metagenomic binning, comparative biology and taxonomic classification.</title>
        <authorList>
            <person name="Goeker M."/>
        </authorList>
    </citation>
    <scope>NUCLEOTIDE SEQUENCE [LARGE SCALE GENOMIC DNA]</scope>
    <source>
        <strain evidence="1 2">DSM 103733</strain>
    </source>
</reference>
<dbReference type="Gene3D" id="3.20.20.370">
    <property type="entry name" value="Glycoside hydrolase/deacetylase"/>
    <property type="match status" value="1"/>
</dbReference>
<evidence type="ECO:0000313" key="2">
    <source>
        <dbReference type="Proteomes" id="UP000538666"/>
    </source>
</evidence>
<dbReference type="RefSeq" id="WP_050061831.1">
    <property type="nucleotide sequence ID" value="NZ_JACHEK010000002.1"/>
</dbReference>
<evidence type="ECO:0008006" key="3">
    <source>
        <dbReference type="Google" id="ProtNLM"/>
    </source>
</evidence>
<dbReference type="GO" id="GO:0005975">
    <property type="term" value="P:carbohydrate metabolic process"/>
    <property type="evidence" value="ECO:0007669"/>
    <property type="project" value="InterPro"/>
</dbReference>
<proteinExistence type="predicted"/>
<sequence>MIGVLSRDSEARTVQEFFQLFKTPWEFYTPRKKYDLLIATQDELPEDIHANAMVIYQSHAIETDGQMGIVVASPQKGGWLEWQDIEIPVYGDFSILQLSGRPLIRRRRTSDIVGGMVGGSERPTVRIGFDLFSEVAFLLSQGQPAENAQIPTLDLHISLLQAIMDSLEVTYIEVPPVPQGYDFMGCLTHDVDFVGVRDHKFDHTMWGFLYRSTMGSLAKTLTGRLSWSKCLRNWLAALSLPLVHLGTNKDFWLEFDRYSEIERECGSTYFFLPFKDVAGTLGETSAPKRRAAKYDLAETKEEITKLLQDGCEIGLHGIDAWRDIESARAERSRLFEVTGRADLGARMHWLYWKEGSPKTLQDAGFTYDSSFGYNNAIGFRAGTTQVFCPLVADYLLELPMNIQDSALFYSDRMKLTEDEALSACKDIIRTMRGLGGTLTVNWHTRSLSPERLWGDFYIELLKEIRTYRVWFGTGQEIVEWFRKRRELTFDSVCFEENGAQVTLGSSARHSEASFVVRIHNSGTVTDMPIYTDCR</sequence>
<accession>A0A841JV43</accession>
<keyword evidence="2" id="KW-1185">Reference proteome</keyword>
<evidence type="ECO:0000313" key="1">
    <source>
        <dbReference type="EMBL" id="MBB6142871.1"/>
    </source>
</evidence>
<dbReference type="Proteomes" id="UP000538666">
    <property type="component" value="Unassembled WGS sequence"/>
</dbReference>
<dbReference type="OrthoDB" id="5573484at2"/>
<dbReference type="InterPro" id="IPR011330">
    <property type="entry name" value="Glyco_hydro/deAcase_b/a-brl"/>
</dbReference>